<evidence type="ECO:0000313" key="6">
    <source>
        <dbReference type="EMBL" id="GMH46985.1"/>
    </source>
</evidence>
<dbReference type="GO" id="GO:0007032">
    <property type="term" value="P:endosome organization"/>
    <property type="evidence" value="ECO:0007669"/>
    <property type="project" value="TreeGrafter"/>
</dbReference>
<dbReference type="GO" id="GO:0007033">
    <property type="term" value="P:vacuole organization"/>
    <property type="evidence" value="ECO:0007669"/>
    <property type="project" value="TreeGrafter"/>
</dbReference>
<sequence>MSLFQSESVTFPEFTQTNTPPSSSGKSSSLFKAFSALTTGSGSDSRGKDVGDATQSWKMIRAGGGGVLVLLTESKGGGGGVRVHRWKVTDSGSSTKQLPSSCSTILSSFMDPTGSHLILTTGTGTAAGGSDSARQQSIQHIYIHSSAFTSSPSDISSASLLSKWDRHLNVSPASTRKRSTKKSSSSSNSGTAFPQSVTSVAWDAQYGTEGGAKRILLGTGRYGRVYEASLLEGSKDQAQAQRPSPLNPLPPPARVDSIFFVRTSTDNVTVLATTSGMGRRTRFHTMTIDGTQMKIVGDDFAFMSEFGIYYGTIDRGNAALSSAQNNSKAGGVKESSILMFEDISIFSPPVGFGLTKYHFVLLESTGTLTFVSRISNKIVQRDRIPELHATSNTPHPPNPELISDARRPGSVWLRRGESLFTVSSPYEERDIWRLRLRKILEGSGVVSPTSNNPEQIKADEDAFDDVVTLCQNPSERSVVNLCRAEYHLSKERDVLAARWFAKAPKSLASFAATALRLCLPKLLGSPPDSSIQTSPPPSNAALIAYLTETFSKLNKQHQTNFQKPNDNIQFAMLGAWLTELLLADRESSSKNNDAAIGQFLAHHAKLLDSATTLKVLASHDAAPHEIAAAAAASGDYASAVASALGIKNIEQSRTKGAIAAVRILENSEISKFADVYYRHAAELLSRAPIEAGASFLRRYKDGLDPTKLLPAILHVHRLAEERREMEDDEEDDPSADASGAPHSIEDLIEEAILRYLEGVVKLGCKSTAIHNYLLSLYAELDDEQPLFRYLTSITSSGSPPPLDLPFSLRCILKTQRHHRSAVKLYVLMGMPRSAVSLALAVDPALARSLAKNTGGPQQKDLWLLIASHAAQDKGSGGDPVARVIEVLRSSGPGVLSIEDVLPFLPDFSTIDTFKGEIVAALTVYSEKINSYKDSIAECDLACDEHREEIGALRARKATVGPNFRCAISGRDIMVGGREVGGEHYYAFPSGFKVLDSELRRAVMGAMGGGEREELEGIMKEMREVERAVKEEDGRGGLGGLGKGGGVQGAMTGNEERLEELKKSYDGIVARECPLTGDIMINSIQVPLEGWDEDLSRKE</sequence>
<evidence type="ECO:0000256" key="3">
    <source>
        <dbReference type="ARBA" id="ARBA00022833"/>
    </source>
</evidence>
<reference evidence="6" key="1">
    <citation type="submission" date="2022-07" db="EMBL/GenBank/DDBJ databases">
        <title>Genome analysis of Parmales, a sister group of diatoms, reveals the evolutionary specialization of diatoms from phago-mixotrophs to photoautotrophs.</title>
        <authorList>
            <person name="Ban H."/>
            <person name="Sato S."/>
            <person name="Yoshikawa S."/>
            <person name="Kazumasa Y."/>
            <person name="Nakamura Y."/>
            <person name="Ichinomiya M."/>
            <person name="Saitoh K."/>
            <person name="Sato N."/>
            <person name="Blanc-Mathieu R."/>
            <person name="Endo H."/>
            <person name="Kuwata A."/>
            <person name="Ogata H."/>
        </authorList>
    </citation>
    <scope>NUCLEOTIDE SEQUENCE</scope>
</reference>
<feature type="domain" description="Pep3/Vps18 beta-propeller" evidence="5">
    <location>
        <begin position="296"/>
        <end position="386"/>
    </location>
</feature>
<dbReference type="GO" id="GO:0030674">
    <property type="term" value="F:protein-macromolecule adaptor activity"/>
    <property type="evidence" value="ECO:0007669"/>
    <property type="project" value="TreeGrafter"/>
</dbReference>
<evidence type="ECO:0000313" key="7">
    <source>
        <dbReference type="Proteomes" id="UP001165082"/>
    </source>
</evidence>
<evidence type="ECO:0000256" key="4">
    <source>
        <dbReference type="SAM" id="MobiDB-lite"/>
    </source>
</evidence>
<organism evidence="6 7">
    <name type="scientific">Triparma retinervis</name>
    <dbReference type="NCBI Taxonomy" id="2557542"/>
    <lineage>
        <taxon>Eukaryota</taxon>
        <taxon>Sar</taxon>
        <taxon>Stramenopiles</taxon>
        <taxon>Ochrophyta</taxon>
        <taxon>Bolidophyceae</taxon>
        <taxon>Parmales</taxon>
        <taxon>Triparmaceae</taxon>
        <taxon>Triparma</taxon>
    </lineage>
</organism>
<dbReference type="PANTHER" id="PTHR23323">
    <property type="entry name" value="VACUOLAR PROTEIN SORTING-ASSOCIATED PROTEIN"/>
    <property type="match status" value="1"/>
</dbReference>
<feature type="region of interest" description="Disordered" evidence="4">
    <location>
        <begin position="171"/>
        <end position="193"/>
    </location>
</feature>
<accession>A0A9W7DLV8</accession>
<keyword evidence="3" id="KW-0862">Zinc</keyword>
<dbReference type="OrthoDB" id="1845386at2759"/>
<feature type="compositionally biased region" description="Polar residues" evidence="4">
    <location>
        <begin position="1"/>
        <end position="21"/>
    </location>
</feature>
<evidence type="ECO:0000256" key="2">
    <source>
        <dbReference type="ARBA" id="ARBA00022771"/>
    </source>
</evidence>
<feature type="region of interest" description="Disordered" evidence="4">
    <location>
        <begin position="1"/>
        <end position="28"/>
    </location>
</feature>
<comment type="caution">
    <text evidence="6">The sequence shown here is derived from an EMBL/GenBank/DDBJ whole genome shotgun (WGS) entry which is preliminary data.</text>
</comment>
<dbReference type="GO" id="GO:0048284">
    <property type="term" value="P:organelle fusion"/>
    <property type="evidence" value="ECO:0007669"/>
    <property type="project" value="TreeGrafter"/>
</dbReference>
<dbReference type="InterPro" id="IPR007810">
    <property type="entry name" value="Pep3/Vps18_beta-prop"/>
</dbReference>
<dbReference type="GO" id="GO:0005768">
    <property type="term" value="C:endosome"/>
    <property type="evidence" value="ECO:0007669"/>
    <property type="project" value="TreeGrafter"/>
</dbReference>
<dbReference type="Pfam" id="PF05131">
    <property type="entry name" value="Pep3_Vps18"/>
    <property type="match status" value="2"/>
</dbReference>
<dbReference type="AlphaFoldDB" id="A0A9W7DLV8"/>
<keyword evidence="7" id="KW-1185">Reference proteome</keyword>
<dbReference type="GO" id="GO:0030897">
    <property type="term" value="C:HOPS complex"/>
    <property type="evidence" value="ECO:0007669"/>
    <property type="project" value="TreeGrafter"/>
</dbReference>
<name>A0A9W7DLV8_9STRA</name>
<dbReference type="GO" id="GO:0006904">
    <property type="term" value="P:vesicle docking involved in exocytosis"/>
    <property type="evidence" value="ECO:0007669"/>
    <property type="project" value="TreeGrafter"/>
</dbReference>
<dbReference type="Proteomes" id="UP001165082">
    <property type="component" value="Unassembled WGS sequence"/>
</dbReference>
<proteinExistence type="predicted"/>
<dbReference type="PANTHER" id="PTHR23323:SF26">
    <property type="entry name" value="VACUOLAR PROTEIN SORTING-ASSOCIATED PROTEIN 18 HOMOLOG"/>
    <property type="match status" value="1"/>
</dbReference>
<keyword evidence="2" id="KW-0863">Zinc-finger</keyword>
<keyword evidence="1" id="KW-0479">Metal-binding</keyword>
<feature type="domain" description="Pep3/Vps18 beta-propeller" evidence="5">
    <location>
        <begin position="99"/>
        <end position="275"/>
    </location>
</feature>
<feature type="region of interest" description="Disordered" evidence="4">
    <location>
        <begin position="386"/>
        <end position="405"/>
    </location>
</feature>
<dbReference type="EMBL" id="BRXZ01000551">
    <property type="protein sequence ID" value="GMH46985.1"/>
    <property type="molecule type" value="Genomic_DNA"/>
</dbReference>
<protein>
    <recommendedName>
        <fullName evidence="5">Pep3/Vps18 beta-propeller domain-containing protein</fullName>
    </recommendedName>
</protein>
<evidence type="ECO:0000256" key="1">
    <source>
        <dbReference type="ARBA" id="ARBA00022723"/>
    </source>
</evidence>
<dbReference type="GO" id="GO:0008270">
    <property type="term" value="F:zinc ion binding"/>
    <property type="evidence" value="ECO:0007669"/>
    <property type="project" value="UniProtKB-KW"/>
</dbReference>
<gene>
    <name evidence="6" type="ORF">TrRE_jg8105</name>
</gene>
<evidence type="ECO:0000259" key="5">
    <source>
        <dbReference type="Pfam" id="PF05131"/>
    </source>
</evidence>